<name>A0AAF0PPV8_SOLVR</name>
<dbReference type="Proteomes" id="UP001234989">
    <property type="component" value="Chromosome 1"/>
</dbReference>
<dbReference type="EMBL" id="CP133612">
    <property type="protein sequence ID" value="WMV07745.1"/>
    <property type="molecule type" value="Genomic_DNA"/>
</dbReference>
<sequence>MSLATCSKLSMLGNLNVLFDVSSSDANIIAHRAPNIIATDSNANIIPHRDANIIATTSFVMP</sequence>
<evidence type="ECO:0000313" key="1">
    <source>
        <dbReference type="EMBL" id="WMV07745.1"/>
    </source>
</evidence>
<organism evidence="1 2">
    <name type="scientific">Solanum verrucosum</name>
    <dbReference type="NCBI Taxonomy" id="315347"/>
    <lineage>
        <taxon>Eukaryota</taxon>
        <taxon>Viridiplantae</taxon>
        <taxon>Streptophyta</taxon>
        <taxon>Embryophyta</taxon>
        <taxon>Tracheophyta</taxon>
        <taxon>Spermatophyta</taxon>
        <taxon>Magnoliopsida</taxon>
        <taxon>eudicotyledons</taxon>
        <taxon>Gunneridae</taxon>
        <taxon>Pentapetalae</taxon>
        <taxon>asterids</taxon>
        <taxon>lamiids</taxon>
        <taxon>Solanales</taxon>
        <taxon>Solanaceae</taxon>
        <taxon>Solanoideae</taxon>
        <taxon>Solaneae</taxon>
        <taxon>Solanum</taxon>
    </lineage>
</organism>
<gene>
    <name evidence="1" type="ORF">MTR67_001130</name>
</gene>
<dbReference type="AlphaFoldDB" id="A0AAF0PPV8"/>
<reference evidence="1" key="1">
    <citation type="submission" date="2023-08" db="EMBL/GenBank/DDBJ databases">
        <title>A de novo genome assembly of Solanum verrucosum Schlechtendal, a Mexican diploid species geographically isolated from the other diploid A-genome species in potato relatives.</title>
        <authorList>
            <person name="Hosaka K."/>
        </authorList>
    </citation>
    <scope>NUCLEOTIDE SEQUENCE</scope>
    <source>
        <tissue evidence="1">Young leaves</tissue>
    </source>
</reference>
<evidence type="ECO:0000313" key="2">
    <source>
        <dbReference type="Proteomes" id="UP001234989"/>
    </source>
</evidence>
<protein>
    <submittedName>
        <fullName evidence="1">Uncharacterized protein</fullName>
    </submittedName>
</protein>
<keyword evidence="2" id="KW-1185">Reference proteome</keyword>
<accession>A0AAF0PPV8</accession>
<proteinExistence type="predicted"/>